<dbReference type="Pfam" id="PF04434">
    <property type="entry name" value="SWIM"/>
    <property type="match status" value="1"/>
</dbReference>
<dbReference type="InterPro" id="IPR013663">
    <property type="entry name" value="Helicase_SWF/SNF/SWI_bac"/>
</dbReference>
<dbReference type="InterPro" id="IPR049730">
    <property type="entry name" value="SNF2/RAD54-like_C"/>
</dbReference>
<protein>
    <submittedName>
        <fullName evidence="6">Helicase SNF</fullName>
    </submittedName>
</protein>
<gene>
    <name evidence="6" type="ORF">DX130_13840</name>
</gene>
<dbReference type="SMART" id="SM00487">
    <property type="entry name" value="DEXDc"/>
    <property type="match status" value="1"/>
</dbReference>
<dbReference type="GO" id="GO:0016787">
    <property type="term" value="F:hydrolase activity"/>
    <property type="evidence" value="ECO:0007669"/>
    <property type="project" value="UniProtKB-KW"/>
</dbReference>
<keyword evidence="6" id="KW-0067">ATP-binding</keyword>
<keyword evidence="2" id="KW-0862">Zinc</keyword>
<dbReference type="SMART" id="SM00490">
    <property type="entry name" value="HELICc"/>
    <property type="match status" value="1"/>
</dbReference>
<dbReference type="InterPro" id="IPR027417">
    <property type="entry name" value="P-loop_NTPase"/>
</dbReference>
<feature type="domain" description="Helicase C-terminal" evidence="5">
    <location>
        <begin position="955"/>
        <end position="1119"/>
    </location>
</feature>
<dbReference type="RefSeq" id="WP_116046349.1">
    <property type="nucleotide sequence ID" value="NZ_QUBQ01000002.1"/>
</dbReference>
<organism evidence="6 7">
    <name type="scientific">Paenibacillus paeoniae</name>
    <dbReference type="NCBI Taxonomy" id="2292705"/>
    <lineage>
        <taxon>Bacteria</taxon>
        <taxon>Bacillati</taxon>
        <taxon>Bacillota</taxon>
        <taxon>Bacilli</taxon>
        <taxon>Bacillales</taxon>
        <taxon>Paenibacillaceae</taxon>
        <taxon>Paenibacillus</taxon>
    </lineage>
</organism>
<accession>A0A371PGT5</accession>
<dbReference type="PROSITE" id="PS51192">
    <property type="entry name" value="HELICASE_ATP_BIND_1"/>
    <property type="match status" value="1"/>
</dbReference>
<evidence type="ECO:0000259" key="4">
    <source>
        <dbReference type="PROSITE" id="PS51192"/>
    </source>
</evidence>
<keyword evidence="2" id="KW-0863">Zinc-finger</keyword>
<keyword evidence="2" id="KW-0479">Metal-binding</keyword>
<dbReference type="GO" id="GO:0008270">
    <property type="term" value="F:zinc ion binding"/>
    <property type="evidence" value="ECO:0007669"/>
    <property type="project" value="UniProtKB-KW"/>
</dbReference>
<name>A0A371PGT5_9BACL</name>
<dbReference type="InterPro" id="IPR014001">
    <property type="entry name" value="Helicase_ATP-bd"/>
</dbReference>
<feature type="domain" description="Helicase ATP-binding" evidence="4">
    <location>
        <begin position="663"/>
        <end position="845"/>
    </location>
</feature>
<keyword evidence="6" id="KW-0347">Helicase</keyword>
<evidence type="ECO:0000259" key="3">
    <source>
        <dbReference type="PROSITE" id="PS50966"/>
    </source>
</evidence>
<dbReference type="InterPro" id="IPR001650">
    <property type="entry name" value="Helicase_C-like"/>
</dbReference>
<dbReference type="CDD" id="cd18793">
    <property type="entry name" value="SF2_C_SNF"/>
    <property type="match status" value="1"/>
</dbReference>
<evidence type="ECO:0000313" key="6">
    <source>
        <dbReference type="EMBL" id="REK74748.1"/>
    </source>
</evidence>
<dbReference type="OrthoDB" id="9760715at2"/>
<comment type="caution">
    <text evidence="6">The sequence shown here is derived from an EMBL/GenBank/DDBJ whole genome shotgun (WGS) entry which is preliminary data.</text>
</comment>
<proteinExistence type="predicted"/>
<dbReference type="Gene3D" id="3.40.50.300">
    <property type="entry name" value="P-loop containing nucleotide triphosphate hydrolases"/>
    <property type="match status" value="1"/>
</dbReference>
<dbReference type="AlphaFoldDB" id="A0A371PGT5"/>
<evidence type="ECO:0000256" key="2">
    <source>
        <dbReference type="PROSITE-ProRule" id="PRU00325"/>
    </source>
</evidence>
<dbReference type="InterPro" id="IPR007527">
    <property type="entry name" value="Znf_SWIM"/>
</dbReference>
<dbReference type="FunFam" id="3.40.50.300:FF:000533">
    <property type="entry name" value="Helicase, Snf2 family"/>
    <property type="match status" value="1"/>
</dbReference>
<evidence type="ECO:0000259" key="5">
    <source>
        <dbReference type="PROSITE" id="PS51194"/>
    </source>
</evidence>
<keyword evidence="7" id="KW-1185">Reference proteome</keyword>
<dbReference type="GO" id="GO:0005524">
    <property type="term" value="F:ATP binding"/>
    <property type="evidence" value="ECO:0007669"/>
    <property type="project" value="InterPro"/>
</dbReference>
<sequence>MSFHINQALILKLCGPDHFADGAVIERNGQVLSNRQEGEGRYVALVASGKRNYEVSLWQRADSSFQAECTCLAFYTDDDYCKHTAAALIHLSKSMTDSRQPARRVGEPKGKVYLSSDSDHDVVEHLLGLFQEARISRTAAAGKLRDDRDLLTVEFGCRLMPIGNGKHRVGIELKIGSGRFYVVQRIQELLERIRDGQSYPFTKLFAYNPALHRFSSKDHAVLDKLIRMIEQEKQDENSLAHAGTAPRRTSDSERLLNIPPFAWNELLAALMQASHVRVSIPSDYSGGFQDYPILTLAQEQEKAPFRFHLGLAADAEGYELAAEGLSELVVLDAYGMLFAEGIFYRVHHQQLAQLARLNAIFYSDTRESEKMSRVTIAHEQIEPFMQRVLPGLRKLGFVQVSESIANLILYQPLQARMYLDRLRGKLLAGLEFQYGDIVLNPLEPDKPRGADRILMREQEKEGDILAMMEDERFGKTEGGYLIEGDDAEFHFLHEVVPLLEQHLAVYATSAVRLRLATDIPPPKLHITWQERTDWLHFRFQMDGISEGEIKAIVRAVEEKKPYYKLARGSLLPLNTGQFDALLRVMNGVGLHHPTLFGEGTGIPVGRAMALLDTPIEHATIKLGRSLRELLDDMRHPDQLDFPVPEKLEPVLRDYQRYGYQWMKTLAHYRFGGILADEMGLGKTVQSIAYLLSVAPAIRASGQPALIAAPASLIYNWRNELERFAPELHVIVADGSKEERNGVLYDIHTARTATSLGEYADESESAAKPDIIITSYPLLRRDFEQYAKHPFHTVIFDEAQAFKNDTTQTASAVRAIKATYRFALTGTPIENRLDELWSIFRVVFPELFPSKKAFGELARDVVAKRSRPFLLRRLKSDVLKELPEKIETTISTELLPEQKKLYTAYLAKLRQDSLKHLDSGDYGRNRIRILAGITRLRQLCCHPALFVEGYNGSSAKFEQLMELVEECRNSGKRALIFSQFTEMLDIIKRELGYRGVSYFYLDGTTPAKKRVELCSRFNEGERELFLLSLKAGGTGLNLTGADTVILYDLWWNPAVEQQAADRAHRIGQKNVVQIIRLVAEGTVEDKMVELQLRKKGLIDDIVEAGNESISSLSEQDLREILSLEP</sequence>
<dbReference type="InterPro" id="IPR038718">
    <property type="entry name" value="SNF2-like_sf"/>
</dbReference>
<dbReference type="Pfam" id="PF00176">
    <property type="entry name" value="SNF2-rel_dom"/>
    <property type="match status" value="1"/>
</dbReference>
<reference evidence="6 7" key="1">
    <citation type="submission" date="2018-08" db="EMBL/GenBank/DDBJ databases">
        <title>Paenibacillus sp. M4BSY-1, whole genome shotgun sequence.</title>
        <authorList>
            <person name="Tuo L."/>
        </authorList>
    </citation>
    <scope>NUCLEOTIDE SEQUENCE [LARGE SCALE GENOMIC DNA]</scope>
    <source>
        <strain evidence="6 7">M4BSY-1</strain>
    </source>
</reference>
<dbReference type="PROSITE" id="PS50966">
    <property type="entry name" value="ZF_SWIM"/>
    <property type="match status" value="1"/>
</dbReference>
<dbReference type="GO" id="GO:0004386">
    <property type="term" value="F:helicase activity"/>
    <property type="evidence" value="ECO:0007669"/>
    <property type="project" value="UniProtKB-KW"/>
</dbReference>
<keyword evidence="1" id="KW-0378">Hydrolase</keyword>
<evidence type="ECO:0000313" key="7">
    <source>
        <dbReference type="Proteomes" id="UP000261905"/>
    </source>
</evidence>
<dbReference type="PANTHER" id="PTHR10799">
    <property type="entry name" value="SNF2/RAD54 HELICASE FAMILY"/>
    <property type="match status" value="1"/>
</dbReference>
<dbReference type="Gene3D" id="3.40.50.10810">
    <property type="entry name" value="Tandem AAA-ATPase domain"/>
    <property type="match status" value="1"/>
</dbReference>
<dbReference type="SUPFAM" id="SSF52540">
    <property type="entry name" value="P-loop containing nucleoside triphosphate hydrolases"/>
    <property type="match status" value="2"/>
</dbReference>
<dbReference type="Pfam" id="PF08455">
    <property type="entry name" value="SNF2_assoc"/>
    <property type="match status" value="1"/>
</dbReference>
<dbReference type="InterPro" id="IPR000330">
    <property type="entry name" value="SNF2_N"/>
</dbReference>
<evidence type="ECO:0000256" key="1">
    <source>
        <dbReference type="ARBA" id="ARBA00022801"/>
    </source>
</evidence>
<dbReference type="PROSITE" id="PS51194">
    <property type="entry name" value="HELICASE_CTER"/>
    <property type="match status" value="1"/>
</dbReference>
<dbReference type="Proteomes" id="UP000261905">
    <property type="component" value="Unassembled WGS sequence"/>
</dbReference>
<keyword evidence="6" id="KW-0547">Nucleotide-binding</keyword>
<dbReference type="Pfam" id="PF00271">
    <property type="entry name" value="Helicase_C"/>
    <property type="match status" value="1"/>
</dbReference>
<feature type="domain" description="SWIM-type" evidence="3">
    <location>
        <begin position="53"/>
        <end position="92"/>
    </location>
</feature>
<dbReference type="EMBL" id="QUBQ01000002">
    <property type="protein sequence ID" value="REK74748.1"/>
    <property type="molecule type" value="Genomic_DNA"/>
</dbReference>